<evidence type="ECO:0000313" key="3">
    <source>
        <dbReference type="Proteomes" id="UP000634136"/>
    </source>
</evidence>
<comment type="caution">
    <text evidence="2">The sequence shown here is derived from an EMBL/GenBank/DDBJ whole genome shotgun (WGS) entry which is preliminary data.</text>
</comment>
<sequence length="25" mass="2940">MEEPRKEERPRSRTGKEPARAQSTI</sequence>
<evidence type="ECO:0000256" key="1">
    <source>
        <dbReference type="SAM" id="MobiDB-lite"/>
    </source>
</evidence>
<protein>
    <submittedName>
        <fullName evidence="2">Uncharacterized protein</fullName>
    </submittedName>
</protein>
<keyword evidence="3" id="KW-1185">Reference proteome</keyword>
<gene>
    <name evidence="2" type="ORF">G2W53_030997</name>
</gene>
<dbReference type="EMBL" id="JAAIUW010000009">
    <property type="protein sequence ID" value="KAF7817028.1"/>
    <property type="molecule type" value="Genomic_DNA"/>
</dbReference>
<proteinExistence type="predicted"/>
<dbReference type="AlphaFoldDB" id="A0A834T713"/>
<dbReference type="Proteomes" id="UP000634136">
    <property type="component" value="Unassembled WGS sequence"/>
</dbReference>
<feature type="compositionally biased region" description="Basic and acidic residues" evidence="1">
    <location>
        <begin position="1"/>
        <end position="19"/>
    </location>
</feature>
<evidence type="ECO:0000313" key="2">
    <source>
        <dbReference type="EMBL" id="KAF7817028.1"/>
    </source>
</evidence>
<feature type="region of interest" description="Disordered" evidence="1">
    <location>
        <begin position="1"/>
        <end position="25"/>
    </location>
</feature>
<organism evidence="2 3">
    <name type="scientific">Senna tora</name>
    <dbReference type="NCBI Taxonomy" id="362788"/>
    <lineage>
        <taxon>Eukaryota</taxon>
        <taxon>Viridiplantae</taxon>
        <taxon>Streptophyta</taxon>
        <taxon>Embryophyta</taxon>
        <taxon>Tracheophyta</taxon>
        <taxon>Spermatophyta</taxon>
        <taxon>Magnoliopsida</taxon>
        <taxon>eudicotyledons</taxon>
        <taxon>Gunneridae</taxon>
        <taxon>Pentapetalae</taxon>
        <taxon>rosids</taxon>
        <taxon>fabids</taxon>
        <taxon>Fabales</taxon>
        <taxon>Fabaceae</taxon>
        <taxon>Caesalpinioideae</taxon>
        <taxon>Cassia clade</taxon>
        <taxon>Senna</taxon>
    </lineage>
</organism>
<reference evidence="2" key="1">
    <citation type="submission" date="2020-09" db="EMBL/GenBank/DDBJ databases">
        <title>Genome-Enabled Discovery of Anthraquinone Biosynthesis in Senna tora.</title>
        <authorList>
            <person name="Kang S.-H."/>
            <person name="Pandey R.P."/>
            <person name="Lee C.-M."/>
            <person name="Sim J.-S."/>
            <person name="Jeong J.-T."/>
            <person name="Choi B.-S."/>
            <person name="Jung M."/>
            <person name="Ginzburg D."/>
            <person name="Zhao K."/>
            <person name="Won S.Y."/>
            <person name="Oh T.-J."/>
            <person name="Yu Y."/>
            <person name="Kim N.-H."/>
            <person name="Lee O.R."/>
            <person name="Lee T.-H."/>
            <person name="Bashyal P."/>
            <person name="Kim T.-S."/>
            <person name="Lee W.-H."/>
            <person name="Kawkins C."/>
            <person name="Kim C.-K."/>
            <person name="Kim J.S."/>
            <person name="Ahn B.O."/>
            <person name="Rhee S.Y."/>
            <person name="Sohng J.K."/>
        </authorList>
    </citation>
    <scope>NUCLEOTIDE SEQUENCE</scope>
    <source>
        <tissue evidence="2">Leaf</tissue>
    </source>
</reference>
<name>A0A834T713_9FABA</name>
<accession>A0A834T713</accession>